<accession>A0A7C4D7K1</accession>
<dbReference type="AlphaFoldDB" id="A0A7C4D7K1"/>
<comment type="caution">
    <text evidence="1">The sequence shown here is derived from an EMBL/GenBank/DDBJ whole genome shotgun (WGS) entry which is preliminary data.</text>
</comment>
<evidence type="ECO:0000313" key="1">
    <source>
        <dbReference type="EMBL" id="HGM58881.1"/>
    </source>
</evidence>
<name>A0A7C4D7K1_STAMA</name>
<reference evidence="1" key="1">
    <citation type="journal article" date="2020" name="mSystems">
        <title>Genome- and Community-Level Interaction Insights into Carbon Utilization and Element Cycling Functions of Hydrothermarchaeota in Hydrothermal Sediment.</title>
        <authorList>
            <person name="Zhou Z."/>
            <person name="Liu Y."/>
            <person name="Xu W."/>
            <person name="Pan J."/>
            <person name="Luo Z.H."/>
            <person name="Li M."/>
        </authorList>
    </citation>
    <scope>NUCLEOTIDE SEQUENCE [LARGE SCALE GENOMIC DNA]</scope>
    <source>
        <strain evidence="1">SpSt-642</strain>
    </source>
</reference>
<proteinExistence type="predicted"/>
<gene>
    <name evidence="1" type="ORF">ENU14_04780</name>
</gene>
<sequence>MIYTNSEEIVFEGIVIGYEELENIGKVLYLTGRINNTDCFFYLKVSKNMYEEYVLKGIGRLISGRGLIISRNPLIVEYEE</sequence>
<protein>
    <submittedName>
        <fullName evidence="1">Uncharacterized protein</fullName>
    </submittedName>
</protein>
<organism evidence="1">
    <name type="scientific">Staphylothermus marinus</name>
    <dbReference type="NCBI Taxonomy" id="2280"/>
    <lineage>
        <taxon>Archaea</taxon>
        <taxon>Thermoproteota</taxon>
        <taxon>Thermoprotei</taxon>
        <taxon>Desulfurococcales</taxon>
        <taxon>Desulfurococcaceae</taxon>
        <taxon>Staphylothermus</taxon>
    </lineage>
</organism>
<dbReference type="EMBL" id="DTBJ01000036">
    <property type="protein sequence ID" value="HGM58881.1"/>
    <property type="molecule type" value="Genomic_DNA"/>
</dbReference>